<dbReference type="EMBL" id="BAABHJ010000012">
    <property type="protein sequence ID" value="GAA4610405.1"/>
    <property type="molecule type" value="Genomic_DNA"/>
</dbReference>
<accession>A0ABP8TMT4</accession>
<proteinExistence type="predicted"/>
<dbReference type="Proteomes" id="UP001500212">
    <property type="component" value="Unassembled WGS sequence"/>
</dbReference>
<sequence length="55" mass="5499">MPSIPENAVDGAIVVTGVAGYVASRVDQARQARKTGEAGQGGKAGDKGNGRKSKS</sequence>
<feature type="region of interest" description="Disordered" evidence="1">
    <location>
        <begin position="28"/>
        <end position="55"/>
    </location>
</feature>
<name>A0ABP8TMT4_9ACTN</name>
<evidence type="ECO:0000256" key="1">
    <source>
        <dbReference type="SAM" id="MobiDB-lite"/>
    </source>
</evidence>
<evidence type="ECO:0000313" key="2">
    <source>
        <dbReference type="EMBL" id="GAA4610405.1"/>
    </source>
</evidence>
<gene>
    <name evidence="2" type="ORF">GCM10023195_42680</name>
</gene>
<evidence type="ECO:0000313" key="3">
    <source>
        <dbReference type="Proteomes" id="UP001500212"/>
    </source>
</evidence>
<comment type="caution">
    <text evidence="2">The sequence shown here is derived from an EMBL/GenBank/DDBJ whole genome shotgun (WGS) entry which is preliminary data.</text>
</comment>
<dbReference type="RefSeq" id="WP_345356929.1">
    <property type="nucleotide sequence ID" value="NZ_BAABHJ010000012.1"/>
</dbReference>
<keyword evidence="3" id="KW-1185">Reference proteome</keyword>
<protein>
    <submittedName>
        <fullName evidence="2">Uncharacterized protein</fullName>
    </submittedName>
</protein>
<reference evidence="3" key="1">
    <citation type="journal article" date="2019" name="Int. J. Syst. Evol. Microbiol.">
        <title>The Global Catalogue of Microorganisms (GCM) 10K type strain sequencing project: providing services to taxonomists for standard genome sequencing and annotation.</title>
        <authorList>
            <consortium name="The Broad Institute Genomics Platform"/>
            <consortium name="The Broad Institute Genome Sequencing Center for Infectious Disease"/>
            <person name="Wu L."/>
            <person name="Ma J."/>
        </authorList>
    </citation>
    <scope>NUCLEOTIDE SEQUENCE [LARGE SCALE GENOMIC DNA]</scope>
    <source>
        <strain evidence="3">JCM 17938</strain>
    </source>
</reference>
<organism evidence="2 3">
    <name type="scientific">Actinoallomurus liliacearum</name>
    <dbReference type="NCBI Taxonomy" id="1080073"/>
    <lineage>
        <taxon>Bacteria</taxon>
        <taxon>Bacillati</taxon>
        <taxon>Actinomycetota</taxon>
        <taxon>Actinomycetes</taxon>
        <taxon>Streptosporangiales</taxon>
        <taxon>Thermomonosporaceae</taxon>
        <taxon>Actinoallomurus</taxon>
    </lineage>
</organism>